<feature type="compositionally biased region" description="Gly residues" evidence="2">
    <location>
        <begin position="315"/>
        <end position="324"/>
    </location>
</feature>
<evidence type="ECO:0000313" key="3">
    <source>
        <dbReference type="EMBL" id="GFR43629.1"/>
    </source>
</evidence>
<feature type="compositionally biased region" description="Pro residues" evidence="2">
    <location>
        <begin position="949"/>
        <end position="960"/>
    </location>
</feature>
<feature type="compositionally biased region" description="Low complexity" evidence="2">
    <location>
        <begin position="864"/>
        <end position="879"/>
    </location>
</feature>
<feature type="compositionally biased region" description="Low complexity" evidence="2">
    <location>
        <begin position="909"/>
        <end position="925"/>
    </location>
</feature>
<feature type="region of interest" description="Disordered" evidence="2">
    <location>
        <begin position="554"/>
        <end position="580"/>
    </location>
</feature>
<feature type="compositionally biased region" description="Low complexity" evidence="2">
    <location>
        <begin position="186"/>
        <end position="211"/>
    </location>
</feature>
<name>A0AAD3DLZ9_9CHLO</name>
<feature type="compositionally biased region" description="Polar residues" evidence="2">
    <location>
        <begin position="1470"/>
        <end position="1486"/>
    </location>
</feature>
<sequence>MQSRKELAEAGRRKLEEFRKAKAQGKVTTPAAVSKHPADAPPTVAVTLGEANGSVHQAPQGSAAPVKPSAVGAPNSALQGVTVWPPSAPTPLGSVHHLPVASAAVSAPIVPAAEPSPAKSPATTFVVLQDAPIPFGAPSPIASPIPRPSSSSGVGAAPALPGTSSSGVFPWLPVSNPAISVAQRNSRSPSASDSGSAQPAAEAPTAPTWSAGPTTETSVAPQVGPSGPPAAASSWFGAPASAAAGSPVGDMSGSRPAEQSYAPSASPLAAEAATAPVHRPDGQAPGVSTAGAVGAPWDTTGPRPAVEGQPALPAAGGGDAGGRDAGPAAVPKTAMGTPGAKAMGTTQWGDTAQHAAAAESDAGVVAHPAASQAYDPDGSAGATGFSALSDSYMPGAADQSSGAAFAQSTAASVSTVASGALAVPSAAAPVGGDVRPSWLAYSAPALEPVAGVVPAGLAPSTLPHHSTPPVSDPTQAHAADPLRSTQHALADSKPIPEEVSVSLPAVVPPAERDSAAGAYAAPTAAAATWGLSTGYDQLSDSYLSPLRPTAATTAYPDPAAAAPAPAQSPAPAATPTLPATTQKPAEAPMVAHGGYASATPPRESAPSPLLPLSFPAASPGAPGTLPAGSLGLDGGVAAATPQAVSSDAFPDPAHARPAATARAPPAPSRFAWLFGTPKVPAAQEEPQPPPMPAATPAPAVQPTAPASAAAPEQPAAVQEEPQASRPLPSLSEEQPTVSYGATPFTESTSRLSAGTASLGGHAGVGEGFRSPQTAWGSSPEVGSGSVMPASAAPDHRTWEPLKAAASGSPGEASGRSNAEAAGLLSFRSPDPRWPDELPKQDTSASGLSWGGLGGGEERRTSPLASAGPFGASANASAAGLGLQKPDGALPSFLRPAAAASQGERPHPSAGATTAAPWEAAGATITPSAPSFSTSFLPASASGAASSAPSLPPRPPAPPQPAATSTSATNPQFAAAASYLSAYSAQPPAGDASAAATSSTASFLESYLDNLLSTMPASANSSDGKAAQAADSNAAAGAADGAQGTAGASMAGTPRTSQSGDQDVGGEPRSHGQEGAGRGPERDGGYPDDAGEGSSVHGHLEELAVSSSGYAGGDMGAMRAGALSRPESMMKLRGHHSRRASVESMGVVSEFSHATGLGAYGNGASSTSNRAQFAALQQHIDELTEEKLALSRGLQQQTRINEQLAEENQALMLQYNARGAAMEELQRKIKQYEQELQAQALSLEGFSEERHAARSSYAEASARAQAMAAEVVGLESQVLQLKSAVLKAERAAEESQQRARTLEKQVASLTQEAAERAQELQQVQLKGRNLVVKLKQTEAKLQAAEEKLEAQAALVGPHGMLGARLLNGYGPHAAPPKPTAEQEVQCDLASEQAPPAVPQQSTAAAGAVNLHSRTNSGVLTASGSRVDLAAIAHGSNSAALTPQPQPETAVPSQAPSGGGAGPDGQLALVPTTASAGPSSDSPDTPDNLQQQQHLVVVDWSAARPQHDAPSSVVADRALSSLDTGALRRGQQGLPEGLEGVALQLARWLPAGPVSGGDPVAVMVEEELRLMQSIHELIANFEEAQEVKAKQVAELQARVESLTQENSELLQKLELQTQRLELHLQGSMSAASGQSFSLHQTPLDLGGVTSGTSNPLATAAAPEDYPPIAAVSAPVDHLTTPTRSAPSFDSHMADVGSAGPPSRQQGWMGYLFRSRQKKRVRAALL</sequence>
<evidence type="ECO:0000313" key="4">
    <source>
        <dbReference type="Proteomes" id="UP001054857"/>
    </source>
</evidence>
<feature type="compositionally biased region" description="Low complexity" evidence="2">
    <location>
        <begin position="1037"/>
        <end position="1048"/>
    </location>
</feature>
<feature type="compositionally biased region" description="Basic and acidic residues" evidence="2">
    <location>
        <begin position="1"/>
        <end position="20"/>
    </location>
</feature>
<feature type="compositionally biased region" description="Low complexity" evidence="2">
    <location>
        <begin position="696"/>
        <end position="724"/>
    </location>
</feature>
<feature type="compositionally biased region" description="Low complexity" evidence="2">
    <location>
        <begin position="148"/>
        <end position="158"/>
    </location>
</feature>
<feature type="region of interest" description="Disordered" evidence="2">
    <location>
        <begin position="645"/>
        <end position="793"/>
    </location>
</feature>
<feature type="region of interest" description="Disordered" evidence="2">
    <location>
        <begin position="182"/>
        <end position="356"/>
    </location>
</feature>
<dbReference type="Proteomes" id="UP001054857">
    <property type="component" value="Unassembled WGS sequence"/>
</dbReference>
<feature type="region of interest" description="Disordered" evidence="2">
    <location>
        <begin position="1"/>
        <end position="42"/>
    </location>
</feature>
<dbReference type="InterPro" id="IPR044194">
    <property type="entry name" value="BLISTER"/>
</dbReference>
<feature type="compositionally biased region" description="Low complexity" evidence="2">
    <location>
        <begin position="937"/>
        <end position="948"/>
    </location>
</feature>
<feature type="compositionally biased region" description="Polar residues" evidence="2">
    <location>
        <begin position="731"/>
        <end position="755"/>
    </location>
</feature>
<feature type="region of interest" description="Disordered" evidence="2">
    <location>
        <begin position="825"/>
        <end position="969"/>
    </location>
</feature>
<evidence type="ECO:0000256" key="1">
    <source>
        <dbReference type="SAM" id="Coils"/>
    </source>
</evidence>
<keyword evidence="1" id="KW-0175">Coiled coil</keyword>
<feature type="region of interest" description="Disordered" evidence="2">
    <location>
        <begin position="460"/>
        <end position="493"/>
    </location>
</feature>
<feature type="compositionally biased region" description="Pro residues" evidence="2">
    <location>
        <begin position="686"/>
        <end position="695"/>
    </location>
</feature>
<feature type="compositionally biased region" description="Low complexity" evidence="2">
    <location>
        <begin position="650"/>
        <end position="671"/>
    </location>
</feature>
<feature type="compositionally biased region" description="Low complexity" evidence="2">
    <location>
        <begin position="600"/>
        <end position="615"/>
    </location>
</feature>
<gene>
    <name evidence="3" type="ORF">Agub_g4728</name>
</gene>
<protein>
    <submittedName>
        <fullName evidence="3">Uncharacterized protein</fullName>
    </submittedName>
</protein>
<feature type="coiled-coil region" evidence="1">
    <location>
        <begin position="1576"/>
        <end position="1617"/>
    </location>
</feature>
<feature type="compositionally biased region" description="Polar residues" evidence="2">
    <location>
        <begin position="926"/>
        <end position="936"/>
    </location>
</feature>
<comment type="caution">
    <text evidence="3">The sequence shown here is derived from an EMBL/GenBank/DDBJ whole genome shotgun (WGS) entry which is preliminary data.</text>
</comment>
<feature type="coiled-coil region" evidence="1">
    <location>
        <begin position="1277"/>
        <end position="1353"/>
    </location>
</feature>
<organism evidence="3 4">
    <name type="scientific">Astrephomene gubernaculifera</name>
    <dbReference type="NCBI Taxonomy" id="47775"/>
    <lineage>
        <taxon>Eukaryota</taxon>
        <taxon>Viridiplantae</taxon>
        <taxon>Chlorophyta</taxon>
        <taxon>core chlorophytes</taxon>
        <taxon>Chlorophyceae</taxon>
        <taxon>CS clade</taxon>
        <taxon>Chlamydomonadales</taxon>
        <taxon>Astrephomenaceae</taxon>
        <taxon>Astrephomene</taxon>
    </lineage>
</organism>
<feature type="compositionally biased region" description="Basic and acidic residues" evidence="2">
    <location>
        <begin position="829"/>
        <end position="839"/>
    </location>
</feature>
<feature type="region of interest" description="Disordered" evidence="2">
    <location>
        <begin position="138"/>
        <end position="158"/>
    </location>
</feature>
<feature type="coiled-coil region" evidence="1">
    <location>
        <begin position="1193"/>
        <end position="1248"/>
    </location>
</feature>
<evidence type="ECO:0000256" key="2">
    <source>
        <dbReference type="SAM" id="MobiDB-lite"/>
    </source>
</evidence>
<feature type="region of interest" description="Disordered" evidence="2">
    <location>
        <begin position="1371"/>
        <end position="1404"/>
    </location>
</feature>
<accession>A0AAD3DLZ9</accession>
<feature type="compositionally biased region" description="Pro residues" evidence="2">
    <location>
        <begin position="138"/>
        <end position="147"/>
    </location>
</feature>
<dbReference type="GO" id="GO:0040008">
    <property type="term" value="P:regulation of growth"/>
    <property type="evidence" value="ECO:0007669"/>
    <property type="project" value="InterPro"/>
</dbReference>
<feature type="region of interest" description="Disordered" evidence="2">
    <location>
        <begin position="1436"/>
        <end position="1486"/>
    </location>
</feature>
<dbReference type="EMBL" id="BMAR01000006">
    <property type="protein sequence ID" value="GFR43629.1"/>
    <property type="molecule type" value="Genomic_DNA"/>
</dbReference>
<feature type="region of interest" description="Disordered" evidence="2">
    <location>
        <begin position="1037"/>
        <end position="1094"/>
    </location>
</feature>
<keyword evidence="4" id="KW-1185">Reference proteome</keyword>
<feature type="region of interest" description="Disordered" evidence="2">
    <location>
        <begin position="1676"/>
        <end position="1704"/>
    </location>
</feature>
<dbReference type="PANTHER" id="PTHR47490">
    <property type="entry name" value="PROTEIN BLISTER"/>
    <property type="match status" value="1"/>
</dbReference>
<feature type="compositionally biased region" description="Low complexity" evidence="2">
    <location>
        <begin position="260"/>
        <end position="276"/>
    </location>
</feature>
<feature type="compositionally biased region" description="Low complexity" evidence="2">
    <location>
        <begin position="218"/>
        <end position="249"/>
    </location>
</feature>
<dbReference type="PANTHER" id="PTHR47490:SF2">
    <property type="entry name" value="PROTEIN BLISTER"/>
    <property type="match status" value="1"/>
</dbReference>
<proteinExistence type="predicted"/>
<reference evidence="3 4" key="1">
    <citation type="journal article" date="2021" name="Sci. Rep.">
        <title>Genome sequencing of the multicellular alga Astrephomene provides insights into convergent evolution of germ-soma differentiation.</title>
        <authorList>
            <person name="Yamashita S."/>
            <person name="Yamamoto K."/>
            <person name="Matsuzaki R."/>
            <person name="Suzuki S."/>
            <person name="Yamaguchi H."/>
            <person name="Hirooka S."/>
            <person name="Minakuchi Y."/>
            <person name="Miyagishima S."/>
            <person name="Kawachi M."/>
            <person name="Toyoda A."/>
            <person name="Nozaki H."/>
        </authorList>
    </citation>
    <scope>NUCLEOTIDE SEQUENCE [LARGE SCALE GENOMIC DNA]</scope>
    <source>
        <strain evidence="3 4">NIES-4017</strain>
    </source>
</reference>
<feature type="region of interest" description="Disordered" evidence="2">
    <location>
        <begin position="592"/>
        <end position="615"/>
    </location>
</feature>